<dbReference type="EMBL" id="JAJSOF020000013">
    <property type="protein sequence ID" value="KAJ4443050.1"/>
    <property type="molecule type" value="Genomic_DNA"/>
</dbReference>
<protein>
    <submittedName>
        <fullName evidence="1">Uncharacterized protein</fullName>
    </submittedName>
</protein>
<proteinExistence type="predicted"/>
<dbReference type="PANTHER" id="PTHR47326:SF1">
    <property type="entry name" value="HTH PSQ-TYPE DOMAIN-CONTAINING PROTEIN"/>
    <property type="match status" value="1"/>
</dbReference>
<comment type="caution">
    <text evidence="1">The sequence shown here is derived from an EMBL/GenBank/DDBJ whole genome shotgun (WGS) entry which is preliminary data.</text>
</comment>
<evidence type="ECO:0000313" key="2">
    <source>
        <dbReference type="Proteomes" id="UP001148838"/>
    </source>
</evidence>
<dbReference type="PANTHER" id="PTHR47326">
    <property type="entry name" value="TRANSPOSABLE ELEMENT TC3 TRANSPOSASE-LIKE PROTEIN"/>
    <property type="match status" value="1"/>
</dbReference>
<evidence type="ECO:0000313" key="1">
    <source>
        <dbReference type="EMBL" id="KAJ4443050.1"/>
    </source>
</evidence>
<sequence>MWILLHANPRDNGSLISKTGKYSKKHVAEMIVDQVRESFAIIPRKSIRQASRELQIPRSTVHKILRKRICMRAYKLQLLHQPKPDDCRKRVNFCDEMIRRIDENPSKYFNTLHHGRNQEEEGCYNFEHFQNRITLLGLESWRLDSKLSSLKKMAELAIESLESNLQLTWLRTREELFYIKCRESLKSYIVHLYGEEMHRSIHKFEQLCKKRVTSSLKKMAELAVESLESNLQLNWLRTREELFYIKRWESLKSYIFKMFEK</sequence>
<gene>
    <name evidence="1" type="ORF">ANN_04700</name>
</gene>
<organism evidence="1 2">
    <name type="scientific">Periplaneta americana</name>
    <name type="common">American cockroach</name>
    <name type="synonym">Blatta americana</name>
    <dbReference type="NCBI Taxonomy" id="6978"/>
    <lineage>
        <taxon>Eukaryota</taxon>
        <taxon>Metazoa</taxon>
        <taxon>Ecdysozoa</taxon>
        <taxon>Arthropoda</taxon>
        <taxon>Hexapoda</taxon>
        <taxon>Insecta</taxon>
        <taxon>Pterygota</taxon>
        <taxon>Neoptera</taxon>
        <taxon>Polyneoptera</taxon>
        <taxon>Dictyoptera</taxon>
        <taxon>Blattodea</taxon>
        <taxon>Blattoidea</taxon>
        <taxon>Blattidae</taxon>
        <taxon>Blattinae</taxon>
        <taxon>Periplaneta</taxon>
    </lineage>
</organism>
<dbReference type="Proteomes" id="UP001148838">
    <property type="component" value="Unassembled WGS sequence"/>
</dbReference>
<name>A0ABQ8T947_PERAM</name>
<reference evidence="1 2" key="1">
    <citation type="journal article" date="2022" name="Allergy">
        <title>Genome assembly and annotation of Periplaneta americana reveal a comprehensive cockroach allergen profile.</title>
        <authorList>
            <person name="Wang L."/>
            <person name="Xiong Q."/>
            <person name="Saelim N."/>
            <person name="Wang L."/>
            <person name="Nong W."/>
            <person name="Wan A.T."/>
            <person name="Shi M."/>
            <person name="Liu X."/>
            <person name="Cao Q."/>
            <person name="Hui J.H.L."/>
            <person name="Sookrung N."/>
            <person name="Leung T.F."/>
            <person name="Tungtrongchitr A."/>
            <person name="Tsui S.K.W."/>
        </authorList>
    </citation>
    <scope>NUCLEOTIDE SEQUENCE [LARGE SCALE GENOMIC DNA]</scope>
    <source>
        <strain evidence="1">PWHHKU_190912</strain>
    </source>
</reference>
<accession>A0ABQ8T947</accession>
<keyword evidence="2" id="KW-1185">Reference proteome</keyword>